<keyword evidence="1" id="KW-0472">Membrane</keyword>
<evidence type="ECO:0000256" key="1">
    <source>
        <dbReference type="SAM" id="Phobius"/>
    </source>
</evidence>
<feature type="transmembrane region" description="Helical" evidence="1">
    <location>
        <begin position="81"/>
        <end position="105"/>
    </location>
</feature>
<feature type="transmembrane region" description="Helical" evidence="1">
    <location>
        <begin position="56"/>
        <end position="75"/>
    </location>
</feature>
<comment type="caution">
    <text evidence="2">The sequence shown here is derived from an EMBL/GenBank/DDBJ whole genome shotgun (WGS) entry which is preliminary data.</text>
</comment>
<organism evidence="2 3">
    <name type="scientific">Pseudoalteromonas phenolica</name>
    <dbReference type="NCBI Taxonomy" id="161398"/>
    <lineage>
        <taxon>Bacteria</taxon>
        <taxon>Pseudomonadati</taxon>
        <taxon>Pseudomonadota</taxon>
        <taxon>Gammaproteobacteria</taxon>
        <taxon>Alteromonadales</taxon>
        <taxon>Pseudoalteromonadaceae</taxon>
        <taxon>Pseudoalteromonas</taxon>
    </lineage>
</organism>
<sequence length="122" mass="13614">MTIIVYIITAVLIKLSILGFGILSIVTAFSSLLLLKVMHKKLSELLIIRFSKKFKIALWGHISVYIAFIGKIIFIDDFSDIPAFLASHLVIHHIASGLIAATLMIMSLRTYNQLKVSNLNTN</sequence>
<dbReference type="RefSeq" id="WP_138484714.1">
    <property type="nucleotide sequence ID" value="NZ_PPSW01000056.1"/>
</dbReference>
<protein>
    <submittedName>
        <fullName evidence="2">Uncharacterized protein</fullName>
    </submittedName>
</protein>
<reference evidence="2 3" key="1">
    <citation type="submission" date="2018-01" db="EMBL/GenBank/DDBJ databases">
        <title>Co-occurrence of chitin degradation, pigmentation and bioactivity in marine Pseudoalteromonas.</title>
        <authorList>
            <person name="Paulsen S."/>
            <person name="Gram L."/>
            <person name="Machado H."/>
        </authorList>
    </citation>
    <scope>NUCLEOTIDE SEQUENCE [LARGE SCALE GENOMIC DNA]</scope>
    <source>
        <strain evidence="2 3">S3663</strain>
    </source>
</reference>
<name>A0A5R9PYC8_9GAMM</name>
<dbReference type="OrthoDB" id="6316266at2"/>
<evidence type="ECO:0000313" key="3">
    <source>
        <dbReference type="Proteomes" id="UP000309186"/>
    </source>
</evidence>
<dbReference type="Proteomes" id="UP000309186">
    <property type="component" value="Unassembled WGS sequence"/>
</dbReference>
<feature type="transmembrane region" description="Helical" evidence="1">
    <location>
        <begin position="6"/>
        <end position="35"/>
    </location>
</feature>
<accession>A0A5R9PYC8</accession>
<keyword evidence="1" id="KW-1133">Transmembrane helix</keyword>
<proteinExistence type="predicted"/>
<dbReference type="EMBL" id="PPSW01000056">
    <property type="protein sequence ID" value="TLX45127.1"/>
    <property type="molecule type" value="Genomic_DNA"/>
</dbReference>
<dbReference type="AlphaFoldDB" id="A0A5R9PYC8"/>
<keyword evidence="1" id="KW-0812">Transmembrane</keyword>
<evidence type="ECO:0000313" key="2">
    <source>
        <dbReference type="EMBL" id="TLX45127.1"/>
    </source>
</evidence>
<gene>
    <name evidence="2" type="ORF">C1E24_20505</name>
</gene>